<reference evidence="1 2" key="1">
    <citation type="submission" date="2023-01" db="EMBL/GenBank/DDBJ databases">
        <title>Cultivation and genomic characterization of new, ubiquitous marine nitrite-oxidizing bacteria from the Nitrospirales.</title>
        <authorList>
            <person name="Mueller A.J."/>
            <person name="Daebeler A."/>
            <person name="Herbold C.W."/>
            <person name="Kirkegaard R.H."/>
            <person name="Daims H."/>
        </authorList>
    </citation>
    <scope>NUCLEOTIDE SEQUENCE [LARGE SCALE GENOMIC DNA]</scope>
    <source>
        <strain evidence="1 2">DK</strain>
    </source>
</reference>
<accession>A0AA96GLX4</accession>
<dbReference type="RefSeq" id="WP_312747696.1">
    <property type="nucleotide sequence ID" value="NZ_CP116968.1"/>
</dbReference>
<name>A0AA96GLX4_9BACT</name>
<evidence type="ECO:0000313" key="1">
    <source>
        <dbReference type="EMBL" id="WNM63242.1"/>
    </source>
</evidence>
<proteinExistence type="predicted"/>
<evidence type="ECO:0000313" key="2">
    <source>
        <dbReference type="Proteomes" id="UP001302494"/>
    </source>
</evidence>
<keyword evidence="2" id="KW-1185">Reference proteome</keyword>
<gene>
    <name evidence="1" type="ORF">PQG83_05675</name>
</gene>
<dbReference type="Proteomes" id="UP001302494">
    <property type="component" value="Chromosome"/>
</dbReference>
<dbReference type="KEGG" id="nneo:PQG83_05675"/>
<sequence length="51" mass="5667">MNQSQSSSLFHLKSPGKLPGIEFGIEMHSLQAFQSVVPSENLPKALELKRE</sequence>
<protein>
    <submittedName>
        <fullName evidence="1">Uncharacterized protein</fullName>
    </submittedName>
</protein>
<dbReference type="AlphaFoldDB" id="A0AA96GLX4"/>
<organism evidence="1 2">
    <name type="scientific">Candidatus Nitrospira neomarina</name>
    <dbReference type="NCBI Taxonomy" id="3020899"/>
    <lineage>
        <taxon>Bacteria</taxon>
        <taxon>Pseudomonadati</taxon>
        <taxon>Nitrospirota</taxon>
        <taxon>Nitrospiria</taxon>
        <taxon>Nitrospirales</taxon>
        <taxon>Nitrospiraceae</taxon>
        <taxon>Nitrospira</taxon>
    </lineage>
</organism>
<dbReference type="EMBL" id="CP116968">
    <property type="protein sequence ID" value="WNM63242.1"/>
    <property type="molecule type" value="Genomic_DNA"/>
</dbReference>